<name>A0A4C1U5W5_EUMVA</name>
<evidence type="ECO:0000313" key="1">
    <source>
        <dbReference type="EMBL" id="GBP21236.1"/>
    </source>
</evidence>
<keyword evidence="2" id="KW-1185">Reference proteome</keyword>
<comment type="caution">
    <text evidence="1">The sequence shown here is derived from an EMBL/GenBank/DDBJ whole genome shotgun (WGS) entry which is preliminary data.</text>
</comment>
<sequence>MNTGFRIGIAGIDIIVDVEDEEICSISTRGRNESGVAGASCASRADTRTHTRAKHRTMSTDQWEPVSWWARLPATSRNAPLFILVCTVKNNYLLDKAPVYLDSSCSLRTCQNRNRANVRVRFLCDCSK</sequence>
<protein>
    <submittedName>
        <fullName evidence="1">Uncharacterized protein</fullName>
    </submittedName>
</protein>
<dbReference type="AlphaFoldDB" id="A0A4C1U5W5"/>
<organism evidence="1 2">
    <name type="scientific">Eumeta variegata</name>
    <name type="common">Bagworm moth</name>
    <name type="synonym">Eumeta japonica</name>
    <dbReference type="NCBI Taxonomy" id="151549"/>
    <lineage>
        <taxon>Eukaryota</taxon>
        <taxon>Metazoa</taxon>
        <taxon>Ecdysozoa</taxon>
        <taxon>Arthropoda</taxon>
        <taxon>Hexapoda</taxon>
        <taxon>Insecta</taxon>
        <taxon>Pterygota</taxon>
        <taxon>Neoptera</taxon>
        <taxon>Endopterygota</taxon>
        <taxon>Lepidoptera</taxon>
        <taxon>Glossata</taxon>
        <taxon>Ditrysia</taxon>
        <taxon>Tineoidea</taxon>
        <taxon>Psychidae</taxon>
        <taxon>Oiketicinae</taxon>
        <taxon>Eumeta</taxon>
    </lineage>
</organism>
<dbReference type="EMBL" id="BGZK01000126">
    <property type="protein sequence ID" value="GBP21236.1"/>
    <property type="molecule type" value="Genomic_DNA"/>
</dbReference>
<proteinExistence type="predicted"/>
<accession>A0A4C1U5W5</accession>
<gene>
    <name evidence="1" type="ORF">EVAR_84361_1</name>
</gene>
<evidence type="ECO:0000313" key="2">
    <source>
        <dbReference type="Proteomes" id="UP000299102"/>
    </source>
</evidence>
<dbReference type="Proteomes" id="UP000299102">
    <property type="component" value="Unassembled WGS sequence"/>
</dbReference>
<reference evidence="1 2" key="1">
    <citation type="journal article" date="2019" name="Commun. Biol.">
        <title>The bagworm genome reveals a unique fibroin gene that provides high tensile strength.</title>
        <authorList>
            <person name="Kono N."/>
            <person name="Nakamura H."/>
            <person name="Ohtoshi R."/>
            <person name="Tomita M."/>
            <person name="Numata K."/>
            <person name="Arakawa K."/>
        </authorList>
    </citation>
    <scope>NUCLEOTIDE SEQUENCE [LARGE SCALE GENOMIC DNA]</scope>
</reference>